<keyword evidence="3" id="KW-1185">Reference proteome</keyword>
<protein>
    <recommendedName>
        <fullName evidence="1">DUF7737 domain-containing protein</fullName>
    </recommendedName>
</protein>
<dbReference type="EMBL" id="BOOK01000057">
    <property type="protein sequence ID" value="GII04911.1"/>
    <property type="molecule type" value="Genomic_DNA"/>
</dbReference>
<feature type="domain" description="DUF7737" evidence="1">
    <location>
        <begin position="1"/>
        <end position="57"/>
    </location>
</feature>
<reference evidence="2" key="1">
    <citation type="submission" date="2021-01" db="EMBL/GenBank/DDBJ databases">
        <title>Whole genome shotgun sequence of Planobispora takensis NBRC 109077.</title>
        <authorList>
            <person name="Komaki H."/>
            <person name="Tamura T."/>
        </authorList>
    </citation>
    <scope>NUCLEOTIDE SEQUENCE</scope>
    <source>
        <strain evidence="2">NBRC 109077</strain>
    </source>
</reference>
<dbReference type="AlphaFoldDB" id="A0A8J3T469"/>
<comment type="caution">
    <text evidence="2">The sequence shown here is derived from an EMBL/GenBank/DDBJ whole genome shotgun (WGS) entry which is preliminary data.</text>
</comment>
<evidence type="ECO:0000259" key="1">
    <source>
        <dbReference type="Pfam" id="PF24879"/>
    </source>
</evidence>
<dbReference type="Pfam" id="PF24879">
    <property type="entry name" value="DUF7737"/>
    <property type="match status" value="1"/>
</dbReference>
<evidence type="ECO:0000313" key="3">
    <source>
        <dbReference type="Proteomes" id="UP000634476"/>
    </source>
</evidence>
<dbReference type="Proteomes" id="UP000634476">
    <property type="component" value="Unassembled WGS sequence"/>
</dbReference>
<dbReference type="InterPro" id="IPR056639">
    <property type="entry name" value="DUF7737"/>
</dbReference>
<accession>A0A8J3T469</accession>
<sequence>MEPDDAYLCIVPAGGRAAGSVFLPFEDGGGTLSVILSKAYLLADDTAITDPTITRQLG</sequence>
<name>A0A8J3T469_9ACTN</name>
<evidence type="ECO:0000313" key="2">
    <source>
        <dbReference type="EMBL" id="GII04911.1"/>
    </source>
</evidence>
<gene>
    <name evidence="2" type="ORF">Pta02_69190</name>
</gene>
<organism evidence="2 3">
    <name type="scientific">Planobispora takensis</name>
    <dbReference type="NCBI Taxonomy" id="1367882"/>
    <lineage>
        <taxon>Bacteria</taxon>
        <taxon>Bacillati</taxon>
        <taxon>Actinomycetota</taxon>
        <taxon>Actinomycetes</taxon>
        <taxon>Streptosporangiales</taxon>
        <taxon>Streptosporangiaceae</taxon>
        <taxon>Planobispora</taxon>
    </lineage>
</organism>
<proteinExistence type="predicted"/>
<dbReference type="RefSeq" id="WP_203879145.1">
    <property type="nucleotide sequence ID" value="NZ_BOOK01000057.1"/>
</dbReference>